<organism evidence="1 2">
    <name type="scientific">Nonomuraea roseola</name>
    <dbReference type="NCBI Taxonomy" id="46179"/>
    <lineage>
        <taxon>Bacteria</taxon>
        <taxon>Bacillati</taxon>
        <taxon>Actinomycetota</taxon>
        <taxon>Actinomycetes</taxon>
        <taxon>Streptosporangiales</taxon>
        <taxon>Streptosporangiaceae</taxon>
        <taxon>Nonomuraea</taxon>
    </lineage>
</organism>
<proteinExistence type="predicted"/>
<gene>
    <name evidence="1" type="ORF">ACFFRN_44155</name>
</gene>
<name>A0ABV5QDP0_9ACTN</name>
<dbReference type="EMBL" id="JBHMCE010000019">
    <property type="protein sequence ID" value="MFB9533629.1"/>
    <property type="molecule type" value="Genomic_DNA"/>
</dbReference>
<reference evidence="1 2" key="1">
    <citation type="submission" date="2024-09" db="EMBL/GenBank/DDBJ databases">
        <authorList>
            <person name="Sun Q."/>
            <person name="Mori K."/>
        </authorList>
    </citation>
    <scope>NUCLEOTIDE SEQUENCE [LARGE SCALE GENOMIC DNA]</scope>
    <source>
        <strain evidence="1 2">JCM 3323</strain>
    </source>
</reference>
<dbReference type="Proteomes" id="UP001589646">
    <property type="component" value="Unassembled WGS sequence"/>
</dbReference>
<keyword evidence="2" id="KW-1185">Reference proteome</keyword>
<sequence>MSYAPIITSFAHTAQDDQRSGVQKELGENTLAGSERERLAAALAIAERAMNVAATAASGGLPGTTLDRTLS</sequence>
<evidence type="ECO:0000313" key="1">
    <source>
        <dbReference type="EMBL" id="MFB9533629.1"/>
    </source>
</evidence>
<comment type="caution">
    <text evidence="1">The sequence shown here is derived from an EMBL/GenBank/DDBJ whole genome shotgun (WGS) entry which is preliminary data.</text>
</comment>
<evidence type="ECO:0000313" key="2">
    <source>
        <dbReference type="Proteomes" id="UP001589646"/>
    </source>
</evidence>
<protein>
    <submittedName>
        <fullName evidence="1">Uncharacterized protein</fullName>
    </submittedName>
</protein>
<accession>A0ABV5QDP0</accession>
<dbReference type="RefSeq" id="WP_346118257.1">
    <property type="nucleotide sequence ID" value="NZ_BAAAXC010000005.1"/>
</dbReference>